<dbReference type="PIRSF" id="PIRSF028754">
    <property type="entry name" value="UCP028754"/>
    <property type="match status" value="1"/>
</dbReference>
<dbReference type="SUPFAM" id="SSF159659">
    <property type="entry name" value="Cgl1923-like"/>
    <property type="match status" value="1"/>
</dbReference>
<accession>A0ABZ2U0T4</accession>
<dbReference type="Gene3D" id="1.10.287.100">
    <property type="match status" value="1"/>
</dbReference>
<evidence type="ECO:0000313" key="3">
    <source>
        <dbReference type="Proteomes" id="UP001479933"/>
    </source>
</evidence>
<dbReference type="InterPro" id="IPR019151">
    <property type="entry name" value="Proteasome_assmbl_chaperone_2"/>
</dbReference>
<protein>
    <submittedName>
        <fullName evidence="2">PAC2 family protein</fullName>
    </submittedName>
</protein>
<reference evidence="2 3" key="1">
    <citation type="journal article" date="2023" name="Virus Evol.">
        <title>Computational host range prediction-The good, the bad, and the ugly.</title>
        <authorList>
            <person name="Howell A.A."/>
            <person name="Versoza C.J."/>
            <person name="Pfeifer S.P."/>
        </authorList>
    </citation>
    <scope>NUCLEOTIDE SEQUENCE [LARGE SCALE GENOMIC DNA]</scope>
    <source>
        <strain evidence="2 3">1610/1b</strain>
    </source>
</reference>
<gene>
    <name evidence="2" type="ORF">RVF87_19630</name>
</gene>
<evidence type="ECO:0000256" key="1">
    <source>
        <dbReference type="SAM" id="MobiDB-lite"/>
    </source>
</evidence>
<dbReference type="InterPro" id="IPR038389">
    <property type="entry name" value="PSMG2_sf"/>
</dbReference>
<dbReference type="InterPro" id="IPR008492">
    <property type="entry name" value="Rv2714-like"/>
</dbReference>
<sequence length="332" mass="35609">MDERSPNPRELYDLEFPAPAVHSEDGDGPVLVHALEGYADAGHAVALAATHLREALEAELVATFNADELIDYRSRRPMISFSGESFDGIDMHKLTVHAVRDNAGVPFLLLDGPEPDLRWEQFTTAITALAERFGVSQVVGLNSIPMAVPHTRPASITAHGNDAESLGELNRWGNPMKLPASASMLLELRLGEAGYRTAGLSAHVPHYLSQSNYPGAAAALLQAMSQVTGLELPTAALENAAEQVRAQIDGEVESNAEVASVVHSLENQYDAYMRAKNDQASLLAADQDVPSGDELGAEFEKFLAEHAADLGDLGGRESAPDDTDDDQGRDLH</sequence>
<feature type="compositionally biased region" description="Basic and acidic residues" evidence="1">
    <location>
        <begin position="310"/>
        <end position="319"/>
    </location>
</feature>
<dbReference type="Proteomes" id="UP001479933">
    <property type="component" value="Chromosome"/>
</dbReference>
<dbReference type="Gene3D" id="3.40.50.10900">
    <property type="entry name" value="PAC-like subunit"/>
    <property type="match status" value="1"/>
</dbReference>
<evidence type="ECO:0000313" key="2">
    <source>
        <dbReference type="EMBL" id="WYY07187.1"/>
    </source>
</evidence>
<name>A0ABZ2U0T4_9ACTN</name>
<dbReference type="Pfam" id="PF09754">
    <property type="entry name" value="PAC2"/>
    <property type="match status" value="1"/>
</dbReference>
<dbReference type="RefSeq" id="WP_066167778.1">
    <property type="nucleotide sequence ID" value="NZ_CP136137.1"/>
</dbReference>
<proteinExistence type="predicted"/>
<organism evidence="2 3">
    <name type="scientific">Gordonia hydrophobica</name>
    <dbReference type="NCBI Taxonomy" id="40516"/>
    <lineage>
        <taxon>Bacteria</taxon>
        <taxon>Bacillati</taxon>
        <taxon>Actinomycetota</taxon>
        <taxon>Actinomycetes</taxon>
        <taxon>Mycobacteriales</taxon>
        <taxon>Gordoniaceae</taxon>
        <taxon>Gordonia</taxon>
    </lineage>
</organism>
<keyword evidence="3" id="KW-1185">Reference proteome</keyword>
<dbReference type="EMBL" id="CP136137">
    <property type="protein sequence ID" value="WYY07187.1"/>
    <property type="molecule type" value="Genomic_DNA"/>
</dbReference>
<feature type="region of interest" description="Disordered" evidence="1">
    <location>
        <begin position="310"/>
        <end position="332"/>
    </location>
</feature>